<keyword evidence="1" id="KW-0472">Membrane</keyword>
<gene>
    <name evidence="2" type="primary">ARD1</name>
    <name evidence="2" type="ORF">g.28804</name>
</gene>
<dbReference type="EMBL" id="GBXI01006365">
    <property type="protein sequence ID" value="JAD07927.1"/>
    <property type="molecule type" value="Transcribed_RNA"/>
</dbReference>
<evidence type="ECO:0000313" key="2">
    <source>
        <dbReference type="EMBL" id="JAD07927.1"/>
    </source>
</evidence>
<feature type="transmembrane region" description="Helical" evidence="1">
    <location>
        <begin position="105"/>
        <end position="131"/>
    </location>
</feature>
<dbReference type="GO" id="GO:0016740">
    <property type="term" value="F:transferase activity"/>
    <property type="evidence" value="ECO:0007669"/>
    <property type="project" value="UniProtKB-KW"/>
</dbReference>
<evidence type="ECO:0000256" key="1">
    <source>
        <dbReference type="SAM" id="Phobius"/>
    </source>
</evidence>
<proteinExistence type="predicted"/>
<organism evidence="2">
    <name type="scientific">Zeugodacus cucurbitae</name>
    <name type="common">Melon fruit fly</name>
    <name type="synonym">Bactrocera cucurbitae</name>
    <dbReference type="NCBI Taxonomy" id="28588"/>
    <lineage>
        <taxon>Eukaryota</taxon>
        <taxon>Metazoa</taxon>
        <taxon>Ecdysozoa</taxon>
        <taxon>Arthropoda</taxon>
        <taxon>Hexapoda</taxon>
        <taxon>Insecta</taxon>
        <taxon>Pterygota</taxon>
        <taxon>Neoptera</taxon>
        <taxon>Endopterygota</taxon>
        <taxon>Diptera</taxon>
        <taxon>Brachycera</taxon>
        <taxon>Muscomorpha</taxon>
        <taxon>Tephritoidea</taxon>
        <taxon>Tephritidae</taxon>
        <taxon>Zeugodacus</taxon>
        <taxon>Zeugodacus</taxon>
    </lineage>
</organism>
<accession>A0A0A1XA02</accession>
<dbReference type="AlphaFoldDB" id="A0A0A1XA02"/>
<reference evidence="2" key="2">
    <citation type="journal article" date="2015" name="Gigascience">
        <title>Reconstructing a comprehensive transcriptome assembly of a white-pupal translocated strain of the pest fruit fly Bactrocera cucurbitae.</title>
        <authorList>
            <person name="Sim S.B."/>
            <person name="Calla B."/>
            <person name="Hall B."/>
            <person name="DeRego T."/>
            <person name="Geib S.M."/>
        </authorList>
    </citation>
    <scope>NUCLEOTIDE SEQUENCE</scope>
</reference>
<sequence length="157" mass="17679">MIFGVLIKCGINNNSDNYNNCSNNSIDSDNKHNFVYRRLGSWLSIATVATFTSGNARKQQFLELSVRRKHNSHIARPNLMPQIYAVSKQFYAVAAIEASKRMQQWLYAVIGMLTAIVETSILTLAATAIAVQFTHANFIYSHGHINECRDTLVRLVN</sequence>
<keyword evidence="2" id="KW-0808">Transferase</keyword>
<protein>
    <submittedName>
        <fullName evidence="2">N-terminal acetyltransferase A complex catalytic subunit ARD1</fullName>
    </submittedName>
</protein>
<reference evidence="2" key="1">
    <citation type="submission" date="2014-11" db="EMBL/GenBank/DDBJ databases">
        <authorList>
            <person name="Geib S."/>
        </authorList>
    </citation>
    <scope>NUCLEOTIDE SEQUENCE</scope>
</reference>
<name>A0A0A1XA02_ZEUCU</name>
<keyword evidence="1" id="KW-1133">Transmembrane helix</keyword>
<keyword evidence="1" id="KW-0812">Transmembrane</keyword>